<feature type="domain" description="SGNH hydrolase-type esterase" evidence="4">
    <location>
        <begin position="40"/>
        <end position="206"/>
    </location>
</feature>
<dbReference type="InterPro" id="IPR013830">
    <property type="entry name" value="SGNH_hydro"/>
</dbReference>
<dbReference type="SUPFAM" id="SSF52266">
    <property type="entry name" value="SGNH hydrolase"/>
    <property type="match status" value="1"/>
</dbReference>
<comment type="caution">
    <text evidence="5">The sequence shown here is derived from an EMBL/GenBank/DDBJ whole genome shotgun (WGS) entry which is preliminary data.</text>
</comment>
<protein>
    <submittedName>
        <fullName evidence="5">Rhamnogalacturonan acetylesterase</fullName>
    </submittedName>
</protein>
<feature type="signal peptide" evidence="3">
    <location>
        <begin position="1"/>
        <end position="25"/>
    </location>
</feature>
<dbReference type="Pfam" id="PF13472">
    <property type="entry name" value="Lipase_GDSL_2"/>
    <property type="match status" value="1"/>
</dbReference>
<dbReference type="CDD" id="cd01821">
    <property type="entry name" value="Rhamnogalacturan_acetylesterase_like"/>
    <property type="match status" value="1"/>
</dbReference>
<name>A0ABV5MQZ1_9ACTN</name>
<organism evidence="5 6">
    <name type="scientific">Dactylosporangium vinaceum</name>
    <dbReference type="NCBI Taxonomy" id="53362"/>
    <lineage>
        <taxon>Bacteria</taxon>
        <taxon>Bacillati</taxon>
        <taxon>Actinomycetota</taxon>
        <taxon>Actinomycetes</taxon>
        <taxon>Micromonosporales</taxon>
        <taxon>Micromonosporaceae</taxon>
        <taxon>Dactylosporangium</taxon>
    </lineage>
</organism>
<evidence type="ECO:0000259" key="4">
    <source>
        <dbReference type="Pfam" id="PF13472"/>
    </source>
</evidence>
<dbReference type="PANTHER" id="PTHR43695">
    <property type="entry name" value="PUTATIVE (AFU_ORTHOLOGUE AFUA_2G17250)-RELATED"/>
    <property type="match status" value="1"/>
</dbReference>
<sequence length="277" mass="29727">MRPMLGALLVAMAAGPLALATPADAGGPHRPPHRITVFVAGDSTAATWPADTIPKAGWGQALPVFLDEHRADVDNRALSGASSKSFVEAGLLDAILAAIRPGDYLLISFGHNDEKTDERHTDPYTTFQDYLSRYIDGARAHGAHPVLVTPVERRRFNAEGHATPSHGDYPAAMLALGASRRVPVIDLTALSMALWDRAGVEGTKRYFLYADPATNPNFPDGVADNTHFQAHGAIEVARLVASRLQIRRLVPPGLVRGLHRDVPDTALIWPATIPVPA</sequence>
<accession>A0ABV5MQZ1</accession>
<evidence type="ECO:0000256" key="2">
    <source>
        <dbReference type="ARBA" id="ARBA00022801"/>
    </source>
</evidence>
<evidence type="ECO:0000256" key="1">
    <source>
        <dbReference type="ARBA" id="ARBA00008668"/>
    </source>
</evidence>
<comment type="similarity">
    <text evidence="1">Belongs to the 'GDSL' lipolytic enzyme family.</text>
</comment>
<keyword evidence="6" id="KW-1185">Reference proteome</keyword>
<evidence type="ECO:0000313" key="5">
    <source>
        <dbReference type="EMBL" id="MFB9451288.1"/>
    </source>
</evidence>
<keyword evidence="2" id="KW-0378">Hydrolase</keyword>
<evidence type="ECO:0000313" key="6">
    <source>
        <dbReference type="Proteomes" id="UP001589608"/>
    </source>
</evidence>
<reference evidence="5 6" key="1">
    <citation type="submission" date="2024-09" db="EMBL/GenBank/DDBJ databases">
        <authorList>
            <person name="Sun Q."/>
            <person name="Mori K."/>
        </authorList>
    </citation>
    <scope>NUCLEOTIDE SEQUENCE [LARGE SCALE GENOMIC DNA]</scope>
    <source>
        <strain evidence="5 6">JCM 3307</strain>
    </source>
</reference>
<feature type="chain" id="PRO_5046319262" evidence="3">
    <location>
        <begin position="26"/>
        <end position="277"/>
    </location>
</feature>
<dbReference type="RefSeq" id="WP_223104526.1">
    <property type="nucleotide sequence ID" value="NZ_CP061913.1"/>
</dbReference>
<gene>
    <name evidence="5" type="ORF">ACFFTR_50205</name>
</gene>
<dbReference type="PANTHER" id="PTHR43695:SF1">
    <property type="entry name" value="RHAMNOGALACTURONAN ACETYLESTERASE"/>
    <property type="match status" value="1"/>
</dbReference>
<proteinExistence type="inferred from homology"/>
<evidence type="ECO:0000256" key="3">
    <source>
        <dbReference type="SAM" id="SignalP"/>
    </source>
</evidence>
<dbReference type="Gene3D" id="3.40.50.1110">
    <property type="entry name" value="SGNH hydrolase"/>
    <property type="match status" value="1"/>
</dbReference>
<dbReference type="Proteomes" id="UP001589608">
    <property type="component" value="Unassembled WGS sequence"/>
</dbReference>
<dbReference type="EMBL" id="JBHMCA010000089">
    <property type="protein sequence ID" value="MFB9451288.1"/>
    <property type="molecule type" value="Genomic_DNA"/>
</dbReference>
<dbReference type="InterPro" id="IPR036514">
    <property type="entry name" value="SGNH_hydro_sf"/>
</dbReference>
<keyword evidence="3" id="KW-0732">Signal</keyword>
<dbReference type="InterPro" id="IPR037459">
    <property type="entry name" value="RhgT-like"/>
</dbReference>